<evidence type="ECO:0000313" key="3">
    <source>
        <dbReference type="Proteomes" id="UP000622648"/>
    </source>
</evidence>
<dbReference type="EMBL" id="BMJO01000005">
    <property type="protein sequence ID" value="GGE63298.1"/>
    <property type="molecule type" value="Genomic_DNA"/>
</dbReference>
<feature type="transmembrane region" description="Helical" evidence="1">
    <location>
        <begin position="20"/>
        <end position="39"/>
    </location>
</feature>
<keyword evidence="1" id="KW-0812">Transmembrane</keyword>
<keyword evidence="3" id="KW-1185">Reference proteome</keyword>
<accession>A0ABQ1STK8</accession>
<protein>
    <submittedName>
        <fullName evidence="2">Uncharacterized protein</fullName>
    </submittedName>
</protein>
<sequence>MAIESVTSSRSFPSKLNDSVALSVSVGVLGAGLFAFNKVSNNGDKSARLNVPNRIDNNVAITYGIANLSIGFANDNKRK</sequence>
<keyword evidence="1" id="KW-1133">Transmembrane helix</keyword>
<evidence type="ECO:0000313" key="2">
    <source>
        <dbReference type="EMBL" id="GGE63298.1"/>
    </source>
</evidence>
<keyword evidence="1" id="KW-0472">Membrane</keyword>
<organism evidence="2 3">
    <name type="scientific">Pedobacter psychrotolerans</name>
    <dbReference type="NCBI Taxonomy" id="1843235"/>
    <lineage>
        <taxon>Bacteria</taxon>
        <taxon>Pseudomonadati</taxon>
        <taxon>Bacteroidota</taxon>
        <taxon>Sphingobacteriia</taxon>
        <taxon>Sphingobacteriales</taxon>
        <taxon>Sphingobacteriaceae</taxon>
        <taxon>Pedobacter</taxon>
    </lineage>
</organism>
<evidence type="ECO:0000256" key="1">
    <source>
        <dbReference type="SAM" id="Phobius"/>
    </source>
</evidence>
<dbReference type="Proteomes" id="UP000622648">
    <property type="component" value="Unassembled WGS sequence"/>
</dbReference>
<reference evidence="3" key="1">
    <citation type="journal article" date="2019" name="Int. J. Syst. Evol. Microbiol.">
        <title>The Global Catalogue of Microorganisms (GCM) 10K type strain sequencing project: providing services to taxonomists for standard genome sequencing and annotation.</title>
        <authorList>
            <consortium name="The Broad Institute Genomics Platform"/>
            <consortium name="The Broad Institute Genome Sequencing Center for Infectious Disease"/>
            <person name="Wu L."/>
            <person name="Ma J."/>
        </authorList>
    </citation>
    <scope>NUCLEOTIDE SEQUENCE [LARGE SCALE GENOMIC DNA]</scope>
    <source>
        <strain evidence="3">CGMCC 1.15644</strain>
    </source>
</reference>
<name>A0ABQ1STK8_9SPHI</name>
<gene>
    <name evidence="2" type="ORF">GCM10011413_32140</name>
</gene>
<proteinExistence type="predicted"/>
<comment type="caution">
    <text evidence="2">The sequence shown here is derived from an EMBL/GenBank/DDBJ whole genome shotgun (WGS) entry which is preliminary data.</text>
</comment>